<dbReference type="InterPro" id="IPR001002">
    <property type="entry name" value="Chitin-bd_1"/>
</dbReference>
<comment type="catalytic activity">
    <reaction evidence="1">
        <text>Random endo-hydrolysis of N-acetyl-beta-D-glucosaminide (1-&gt;4)-beta-linkages in chitin and chitodextrins.</text>
        <dbReference type="EC" id="3.2.1.14"/>
    </reaction>
</comment>
<dbReference type="Gene3D" id="3.30.20.10">
    <property type="entry name" value="Endochitinase, domain 2"/>
    <property type="match status" value="1"/>
</dbReference>
<evidence type="ECO:0000256" key="10">
    <source>
        <dbReference type="ARBA" id="ARBA00023277"/>
    </source>
</evidence>
<feature type="disulfide bond" evidence="14 15">
    <location>
        <begin position="39"/>
        <end position="53"/>
    </location>
</feature>
<feature type="disulfide bond" evidence="14">
    <location>
        <begin position="296"/>
        <end position="328"/>
    </location>
</feature>
<feature type="disulfide bond" evidence="14 15">
    <location>
        <begin position="25"/>
        <end position="40"/>
    </location>
</feature>
<feature type="signal peptide" evidence="17">
    <location>
        <begin position="1"/>
        <end position="22"/>
    </location>
</feature>
<dbReference type="PROSITE" id="PS00774">
    <property type="entry name" value="CHITINASE_19_2"/>
    <property type="match status" value="1"/>
</dbReference>
<feature type="disulfide bond" evidence="14 15">
    <location>
        <begin position="57"/>
        <end position="61"/>
    </location>
</feature>
<keyword evidence="5 17" id="KW-0732">Signal</keyword>
<keyword evidence="10" id="KW-0119">Carbohydrate metabolism</keyword>
<evidence type="ECO:0000256" key="9">
    <source>
        <dbReference type="ARBA" id="ARBA00023157"/>
    </source>
</evidence>
<reference evidence="19 20" key="1">
    <citation type="journal article" date="2016" name="DNA Res.">
        <title>The draft genome of MD-2 pineapple using hybrid error correction of long reads.</title>
        <authorList>
            <person name="Redwan R.M."/>
            <person name="Saidin A."/>
            <person name="Kumar S.V."/>
        </authorList>
    </citation>
    <scope>NUCLEOTIDE SEQUENCE [LARGE SCALE GENOMIC DNA]</scope>
    <source>
        <strain evidence="20">cv. MD2</strain>
        <tissue evidence="19">Leaf</tissue>
    </source>
</reference>
<evidence type="ECO:0000313" key="19">
    <source>
        <dbReference type="EMBL" id="OAY84820.1"/>
    </source>
</evidence>
<feature type="region of interest" description="Disordered" evidence="16">
    <location>
        <begin position="63"/>
        <end position="87"/>
    </location>
</feature>
<evidence type="ECO:0000256" key="6">
    <source>
        <dbReference type="ARBA" id="ARBA00022801"/>
    </source>
</evidence>
<dbReference type="Gene3D" id="1.10.530.10">
    <property type="match status" value="1"/>
</dbReference>
<organism evidence="19 20">
    <name type="scientific">Ananas comosus</name>
    <name type="common">Pineapple</name>
    <name type="synonym">Ananas ananas</name>
    <dbReference type="NCBI Taxonomy" id="4615"/>
    <lineage>
        <taxon>Eukaryota</taxon>
        <taxon>Viridiplantae</taxon>
        <taxon>Streptophyta</taxon>
        <taxon>Embryophyta</taxon>
        <taxon>Tracheophyta</taxon>
        <taxon>Spermatophyta</taxon>
        <taxon>Magnoliopsida</taxon>
        <taxon>Liliopsida</taxon>
        <taxon>Poales</taxon>
        <taxon>Bromeliaceae</taxon>
        <taxon>Bromelioideae</taxon>
        <taxon>Ananas</taxon>
    </lineage>
</organism>
<dbReference type="PANTHER" id="PTHR22595">
    <property type="entry name" value="CHITINASE-RELATED"/>
    <property type="match status" value="1"/>
</dbReference>
<dbReference type="SUPFAM" id="SSF57016">
    <property type="entry name" value="Plant lectins/antimicrobial peptides"/>
    <property type="match status" value="1"/>
</dbReference>
<dbReference type="Gene3D" id="3.30.60.10">
    <property type="entry name" value="Endochitinase-like"/>
    <property type="match status" value="1"/>
</dbReference>
<feature type="disulfide bond" evidence="14">
    <location>
        <begin position="110"/>
        <end position="177"/>
    </location>
</feature>
<dbReference type="Proteomes" id="UP000092600">
    <property type="component" value="Unassembled WGS sequence"/>
</dbReference>
<keyword evidence="12" id="KW-0624">Polysaccharide degradation</keyword>
<dbReference type="FunFam" id="3.30.20.10:FF:000001">
    <property type="entry name" value="Endochitinase (Chitinase)"/>
    <property type="match status" value="1"/>
</dbReference>
<name>A0A199W7C9_ANACO</name>
<dbReference type="InterPro" id="IPR036861">
    <property type="entry name" value="Endochitinase-like_sf"/>
</dbReference>
<evidence type="ECO:0000256" key="1">
    <source>
        <dbReference type="ARBA" id="ARBA00000822"/>
    </source>
</evidence>
<dbReference type="InterPro" id="IPR018371">
    <property type="entry name" value="Chitin-binding_1_CS"/>
</dbReference>
<keyword evidence="7" id="KW-0611">Plant defense</keyword>
<dbReference type="GO" id="GO:0000272">
    <property type="term" value="P:polysaccharide catabolic process"/>
    <property type="evidence" value="ECO:0007669"/>
    <property type="project" value="UniProtKB-KW"/>
</dbReference>
<dbReference type="PIRSF" id="PIRSF001060">
    <property type="entry name" value="Endochitinase"/>
    <property type="match status" value="1"/>
</dbReference>
<evidence type="ECO:0000256" key="13">
    <source>
        <dbReference type="PIRSR" id="PIRSR001060-1"/>
    </source>
</evidence>
<dbReference type="PROSITE" id="PS00026">
    <property type="entry name" value="CHIT_BIND_I_1"/>
    <property type="match status" value="1"/>
</dbReference>
<evidence type="ECO:0000256" key="15">
    <source>
        <dbReference type="PROSITE-ProRule" id="PRU00261"/>
    </source>
</evidence>
<dbReference type="FunFam" id="3.30.60.10:FF:000001">
    <property type="entry name" value="Basic endochitinase"/>
    <property type="match status" value="1"/>
</dbReference>
<evidence type="ECO:0000313" key="20">
    <source>
        <dbReference type="Proteomes" id="UP000092600"/>
    </source>
</evidence>
<dbReference type="AlphaFoldDB" id="A0A199W7C9"/>
<dbReference type="InterPro" id="IPR016283">
    <property type="entry name" value="Glyco_hydro_19"/>
</dbReference>
<evidence type="ECO:0000259" key="18">
    <source>
        <dbReference type="PROSITE" id="PS50941"/>
    </source>
</evidence>
<dbReference type="Pfam" id="PF00182">
    <property type="entry name" value="Glyco_hydro_19"/>
    <property type="match status" value="1"/>
</dbReference>
<feature type="disulfide bond" evidence="14">
    <location>
        <begin position="189"/>
        <end position="197"/>
    </location>
</feature>
<dbReference type="GO" id="GO:0008843">
    <property type="term" value="F:endochitinase activity"/>
    <property type="evidence" value="ECO:0007669"/>
    <property type="project" value="UniProtKB-EC"/>
</dbReference>
<feature type="compositionally biased region" description="Pro residues" evidence="16">
    <location>
        <begin position="64"/>
        <end position="82"/>
    </location>
</feature>
<gene>
    <name evidence="19" type="ORF">ACMD2_17260</name>
</gene>
<evidence type="ECO:0000256" key="16">
    <source>
        <dbReference type="SAM" id="MobiDB-lite"/>
    </source>
</evidence>
<evidence type="ECO:0000256" key="17">
    <source>
        <dbReference type="SAM" id="SignalP"/>
    </source>
</evidence>
<dbReference type="EC" id="3.2.1.14" evidence="3"/>
<keyword evidence="4 15" id="KW-0147">Chitin-binding</keyword>
<dbReference type="PANTHER" id="PTHR22595:SF79">
    <property type="entry name" value="CHITINASE 12"/>
    <property type="match status" value="1"/>
</dbReference>
<keyword evidence="11" id="KW-0326">Glycosidase</keyword>
<dbReference type="GO" id="GO:0006032">
    <property type="term" value="P:chitin catabolic process"/>
    <property type="evidence" value="ECO:0007669"/>
    <property type="project" value="UniProtKB-KW"/>
</dbReference>
<dbReference type="CDD" id="cd00325">
    <property type="entry name" value="chitinase_GH19"/>
    <property type="match status" value="1"/>
</dbReference>
<dbReference type="InterPro" id="IPR000726">
    <property type="entry name" value="Glyco_hydro_19_cat"/>
</dbReference>
<dbReference type="PROSITE" id="PS50941">
    <property type="entry name" value="CHIT_BIND_I_2"/>
    <property type="match status" value="1"/>
</dbReference>
<dbReference type="SMART" id="SM00270">
    <property type="entry name" value="ChtBD1"/>
    <property type="match status" value="1"/>
</dbReference>
<comment type="caution">
    <text evidence="19">The sequence shown here is derived from an EMBL/GenBank/DDBJ whole genome shotgun (WGS) entry which is preliminary data.</text>
</comment>
<dbReference type="SUPFAM" id="SSF53955">
    <property type="entry name" value="Lysozyme-like"/>
    <property type="match status" value="1"/>
</dbReference>
<feature type="disulfide bond" evidence="14 15">
    <location>
        <begin position="34"/>
        <end position="46"/>
    </location>
</feature>
<dbReference type="CDD" id="cd06921">
    <property type="entry name" value="ChtBD1_GH19_hevein"/>
    <property type="match status" value="1"/>
</dbReference>
<sequence length="338" mass="36220">MKFSVFIILLVSITASLHGVLAEQCGSQAGGALCSGGLCCSKWGYCGNTPPYCDDGCQSQCSQPSPPPASPPSPPPFPPSAPSPGSDGVASIISSDLFDEMLMHRNDAACPAHGFYRYEDFIAATNAFVDFGTTGDLDTRKREIAAFLAQTSHETTGGYNTGGWPTAPDGPYAWGYCFLEELGATADYCVPSTQWPCATGKEYYGRGPIQISYNFNYGLVGEALGVDLLNKPDLVATNPTISFETALWFWMTPQPPMPSWHDVITDRWTPSAADISAGRLPGYGVITNIINGGLECGHGPDSRVADRIGFYKRYCDILGVSYGDNLDCYNQKPFNSGS</sequence>
<evidence type="ECO:0000256" key="11">
    <source>
        <dbReference type="ARBA" id="ARBA00023295"/>
    </source>
</evidence>
<feature type="domain" description="Chitin-binding type-1" evidence="18">
    <location>
        <begin position="22"/>
        <end position="63"/>
    </location>
</feature>
<feature type="chain" id="PRO_5008286354" description="chitinase" evidence="17">
    <location>
        <begin position="23"/>
        <end position="338"/>
    </location>
</feature>
<feature type="active site" description="Proton donor" evidence="13">
    <location>
        <position position="154"/>
    </location>
</feature>
<keyword evidence="9 14" id="KW-1015">Disulfide bond</keyword>
<dbReference type="GO" id="GO:0008061">
    <property type="term" value="F:chitin binding"/>
    <property type="evidence" value="ECO:0007669"/>
    <property type="project" value="UniProtKB-UniRule"/>
</dbReference>
<accession>A0A199W7C9</accession>
<keyword evidence="8" id="KW-0146">Chitin degradation</keyword>
<evidence type="ECO:0000256" key="3">
    <source>
        <dbReference type="ARBA" id="ARBA00012729"/>
    </source>
</evidence>
<keyword evidence="6" id="KW-0378">Hydrolase</keyword>
<dbReference type="InterPro" id="IPR023346">
    <property type="entry name" value="Lysozyme-like_dom_sf"/>
</dbReference>
<evidence type="ECO:0000256" key="4">
    <source>
        <dbReference type="ARBA" id="ARBA00022669"/>
    </source>
</evidence>
<dbReference type="GO" id="GO:0050832">
    <property type="term" value="P:defense response to fungus"/>
    <property type="evidence" value="ECO:0007669"/>
    <property type="project" value="UniProtKB-ARBA"/>
</dbReference>
<evidence type="ECO:0000256" key="2">
    <source>
        <dbReference type="ARBA" id="ARBA00009373"/>
    </source>
</evidence>
<dbReference type="Pfam" id="PF00187">
    <property type="entry name" value="Chitin_bind_1"/>
    <property type="match status" value="1"/>
</dbReference>
<dbReference type="STRING" id="4615.A0A199W7C9"/>
<evidence type="ECO:0000256" key="14">
    <source>
        <dbReference type="PIRSR" id="PIRSR001060-2"/>
    </source>
</evidence>
<proteinExistence type="inferred from homology"/>
<evidence type="ECO:0000256" key="5">
    <source>
        <dbReference type="ARBA" id="ARBA00022729"/>
    </source>
</evidence>
<evidence type="ECO:0000256" key="12">
    <source>
        <dbReference type="ARBA" id="ARBA00023326"/>
    </source>
</evidence>
<dbReference type="GO" id="GO:0016998">
    <property type="term" value="P:cell wall macromolecule catabolic process"/>
    <property type="evidence" value="ECO:0007669"/>
    <property type="project" value="InterPro"/>
</dbReference>
<dbReference type="EMBL" id="LSRQ01000168">
    <property type="protein sequence ID" value="OAY84820.1"/>
    <property type="molecule type" value="Genomic_DNA"/>
</dbReference>
<comment type="similarity">
    <text evidence="2">Belongs to the glycosyl hydrolase 19 family. Chitinase class I subfamily.</text>
</comment>
<protein>
    <recommendedName>
        <fullName evidence="3">chitinase</fullName>
        <ecNumber evidence="3">3.2.1.14</ecNumber>
    </recommendedName>
</protein>
<evidence type="ECO:0000256" key="8">
    <source>
        <dbReference type="ARBA" id="ARBA00023024"/>
    </source>
</evidence>
<evidence type="ECO:0000256" key="7">
    <source>
        <dbReference type="ARBA" id="ARBA00022821"/>
    </source>
</evidence>